<accession>A0A6H0XRM5</accession>
<dbReference type="AlphaFoldDB" id="A0A6H0XRM5"/>
<evidence type="ECO:0000256" key="5">
    <source>
        <dbReference type="SAM" id="Phobius"/>
    </source>
</evidence>
<feature type="region of interest" description="Disordered" evidence="4">
    <location>
        <begin position="99"/>
        <end position="127"/>
    </location>
</feature>
<name>A0A6H0XRM5_9PEZI</name>
<reference evidence="6 7" key="1">
    <citation type="journal article" date="2016" name="Sci. Rep.">
        <title>Peltaster fructicola genome reveals evolution from an invasive phytopathogen to an ectophytic parasite.</title>
        <authorList>
            <person name="Xu C."/>
            <person name="Chen H."/>
            <person name="Gleason M.L."/>
            <person name="Xu J.R."/>
            <person name="Liu H."/>
            <person name="Zhang R."/>
            <person name="Sun G."/>
        </authorList>
    </citation>
    <scope>NUCLEOTIDE SEQUENCE [LARGE SCALE GENOMIC DNA]</scope>
    <source>
        <strain evidence="6 7">LNHT1506</strain>
    </source>
</reference>
<evidence type="ECO:0000256" key="4">
    <source>
        <dbReference type="SAM" id="MobiDB-lite"/>
    </source>
</evidence>
<feature type="compositionally biased region" description="Basic and acidic residues" evidence="4">
    <location>
        <begin position="23"/>
        <end position="35"/>
    </location>
</feature>
<evidence type="ECO:0008006" key="8">
    <source>
        <dbReference type="Google" id="ProtNLM"/>
    </source>
</evidence>
<evidence type="ECO:0000313" key="7">
    <source>
        <dbReference type="Proteomes" id="UP000503462"/>
    </source>
</evidence>
<evidence type="ECO:0000256" key="3">
    <source>
        <dbReference type="ARBA" id="ARBA00023136"/>
    </source>
</evidence>
<keyword evidence="1 5" id="KW-0812">Transmembrane</keyword>
<feature type="transmembrane region" description="Helical" evidence="5">
    <location>
        <begin position="180"/>
        <end position="203"/>
    </location>
</feature>
<evidence type="ECO:0000313" key="6">
    <source>
        <dbReference type="EMBL" id="QIW97278.1"/>
    </source>
</evidence>
<keyword evidence="3 5" id="KW-0472">Membrane</keyword>
<dbReference type="PANTHER" id="PTHR28263">
    <property type="entry name" value="GOLGI TO ER TRAFFIC PROTEIN 2"/>
    <property type="match status" value="1"/>
</dbReference>
<feature type="transmembrane region" description="Helical" evidence="5">
    <location>
        <begin position="277"/>
        <end position="301"/>
    </location>
</feature>
<keyword evidence="7" id="KW-1185">Reference proteome</keyword>
<dbReference type="PANTHER" id="PTHR28263:SF1">
    <property type="entry name" value="GOLGI TO ER TRAFFIC PROTEIN 2"/>
    <property type="match status" value="1"/>
</dbReference>
<organism evidence="6 7">
    <name type="scientific">Peltaster fructicola</name>
    <dbReference type="NCBI Taxonomy" id="286661"/>
    <lineage>
        <taxon>Eukaryota</taxon>
        <taxon>Fungi</taxon>
        <taxon>Dikarya</taxon>
        <taxon>Ascomycota</taxon>
        <taxon>Pezizomycotina</taxon>
        <taxon>Dothideomycetes</taxon>
        <taxon>Dothideomycetes incertae sedis</taxon>
        <taxon>Peltaster</taxon>
    </lineage>
</organism>
<gene>
    <name evidence="6" type="ORF">AMS68_002796</name>
</gene>
<feature type="compositionally biased region" description="Low complexity" evidence="4">
    <location>
        <begin position="99"/>
        <end position="109"/>
    </location>
</feature>
<feature type="transmembrane region" description="Helical" evidence="5">
    <location>
        <begin position="223"/>
        <end position="245"/>
    </location>
</feature>
<dbReference type="InterPro" id="IPR028143">
    <property type="entry name" value="Get2/sif1"/>
</dbReference>
<dbReference type="EMBL" id="CP051140">
    <property type="protein sequence ID" value="QIW97278.1"/>
    <property type="molecule type" value="Genomic_DNA"/>
</dbReference>
<proteinExistence type="predicted"/>
<sequence length="308" mass="32903">MSTAMEGTEETPGQRAARLRREKRQDKAAAEERLARIKQLNGGVAPPTEVLGGPAVQSPSAADPDEVDITTQNYGGPRASDLNASMGSADNPMFQAMMQMQQEQARQGAGPRGPDQTQSGPGEQDPMTKMLQQMMGMAGGDPNDPNNIHNTEDPMQMLSTLLNGAKPQQSAPPPSTRSTYLWRLTHAIFAIIIAGYIAITSTFDGTLLSRTNSTFTDGSQDGFGSRLFLIFITAELGLQSARFFMEGGQLQGGGMLATVANLAPPPWGNYLSIAGRWFSIFASIISDAMIIVFVLGVMAWWNGASGVS</sequence>
<dbReference type="GO" id="GO:0006890">
    <property type="term" value="P:retrograde vesicle-mediated transport, Golgi to endoplasmic reticulum"/>
    <property type="evidence" value="ECO:0007669"/>
    <property type="project" value="TreeGrafter"/>
</dbReference>
<protein>
    <recommendedName>
        <fullName evidence="8">GET complex subunit GET2</fullName>
    </recommendedName>
</protein>
<evidence type="ECO:0000256" key="1">
    <source>
        <dbReference type="ARBA" id="ARBA00022692"/>
    </source>
</evidence>
<keyword evidence="2 5" id="KW-1133">Transmembrane helix</keyword>
<feature type="region of interest" description="Disordered" evidence="4">
    <location>
        <begin position="1"/>
        <end position="81"/>
    </location>
</feature>
<dbReference type="Proteomes" id="UP000503462">
    <property type="component" value="Chromosome 2"/>
</dbReference>
<evidence type="ECO:0000256" key="2">
    <source>
        <dbReference type="ARBA" id="ARBA00022989"/>
    </source>
</evidence>
<dbReference type="Pfam" id="PF08690">
    <property type="entry name" value="GET2"/>
    <property type="match status" value="1"/>
</dbReference>
<dbReference type="OrthoDB" id="5393181at2759"/>